<keyword evidence="2" id="KW-1185">Reference proteome</keyword>
<evidence type="ECO:0000313" key="1">
    <source>
        <dbReference type="EMBL" id="KAJ2766191.1"/>
    </source>
</evidence>
<feature type="non-terminal residue" evidence="1">
    <location>
        <position position="830"/>
    </location>
</feature>
<gene>
    <name evidence="1" type="ORF">IWQ57_004472</name>
</gene>
<organism evidence="1 2">
    <name type="scientific">Coemansia nantahalensis</name>
    <dbReference type="NCBI Taxonomy" id="2789366"/>
    <lineage>
        <taxon>Eukaryota</taxon>
        <taxon>Fungi</taxon>
        <taxon>Fungi incertae sedis</taxon>
        <taxon>Zoopagomycota</taxon>
        <taxon>Kickxellomycotina</taxon>
        <taxon>Kickxellomycetes</taxon>
        <taxon>Kickxellales</taxon>
        <taxon>Kickxellaceae</taxon>
        <taxon>Coemansia</taxon>
    </lineage>
</organism>
<dbReference type="EMBL" id="JANBUJ010001770">
    <property type="protein sequence ID" value="KAJ2766191.1"/>
    <property type="molecule type" value="Genomic_DNA"/>
</dbReference>
<accession>A0ACC1JRU6</accession>
<dbReference type="Proteomes" id="UP001140234">
    <property type="component" value="Unassembled WGS sequence"/>
</dbReference>
<protein>
    <submittedName>
        <fullName evidence="1">Uncharacterized protein</fullName>
    </submittedName>
</protein>
<name>A0ACC1JRU6_9FUNG</name>
<feature type="non-terminal residue" evidence="1">
    <location>
        <position position="1"/>
    </location>
</feature>
<reference evidence="1" key="1">
    <citation type="submission" date="2022-07" db="EMBL/GenBank/DDBJ databases">
        <title>Phylogenomic reconstructions and comparative analyses of Kickxellomycotina fungi.</title>
        <authorList>
            <person name="Reynolds N.K."/>
            <person name="Stajich J.E."/>
            <person name="Barry K."/>
            <person name="Grigoriev I.V."/>
            <person name="Crous P."/>
            <person name="Smith M.E."/>
        </authorList>
    </citation>
    <scope>NUCLEOTIDE SEQUENCE</scope>
    <source>
        <strain evidence="1">CBS 109366</strain>
    </source>
</reference>
<sequence>GGASILASSVFIADDFLRAEMLGYGEKDAVSVSKDVERLIANAYEEREHQQRLRHRPSEHARRRPLSPADRRACSDDEFADALPIPGEPGAAVQGLQVLSEMVDRIISAVNIHVHRVTVECSVAAACDQSADHVPATLRLSIDSLELLDKKSARAGAAAAAQGPPAARRGESSPDAASGGDPATGIEYRVVEFRTLQKQLDIRGLRVGISSGPPDAPESEAGAFTTILSAFGAPISAHARIHRRMPFSEVAPVAQAGGRRRSGGEEPVYMGPMPGAFREARPAAEPQSPEQPASGRARNNAGEDPATSGWDVSCSVGDLASVVTGAQLTAILAMAQAAAPLVKRHMERRAVRDEYRERFGGPGAAPPPPDLTAQLARWISVGCKHIYVAVIPQQQQPGGALDGWQDSSLAVLRLKLEGVKHLALYLTGLNARWESAPPPPPGTASAPAESAGFMETDFWAAMTREAADSPRRARAAGAPAGPASSVTMSAGLQSFSLYDNCPDHHPVVLPLVAVDRSLEAPATGRPAAAPATHDIWVSTSGTDPMLTIHVAPIVVVLDKALVDRLSVYAALARSVLPPSPAPQPAAPYASDGGAGHDVAQSIERLMGNLRLEAEQRLPSNVAVCSPLIRTWITLPGTAGTDDERRRGGRGRAEPGAPGHFCIDAVDAVITNVVNGTATSSQSPTQVPEGHMRHPHVQELLGSRKSVGGSGVRVECEALRVHIQAADGGEAVEHIASVHEPSRAGRTPAEAASVPRPHIEITTVAAAGARDADDPWHWPPAFDAFAAVSDNIRVRMAPESELTTTLEFERQAVASSRMVISCHLPESDVAL</sequence>
<comment type="caution">
    <text evidence="1">The sequence shown here is derived from an EMBL/GenBank/DDBJ whole genome shotgun (WGS) entry which is preliminary data.</text>
</comment>
<proteinExistence type="predicted"/>
<evidence type="ECO:0000313" key="2">
    <source>
        <dbReference type="Proteomes" id="UP001140234"/>
    </source>
</evidence>